<dbReference type="SUPFAM" id="SSF47384">
    <property type="entry name" value="Homodimeric domain of signal transducing histidine kinase"/>
    <property type="match status" value="1"/>
</dbReference>
<accession>W4LJD9</accession>
<dbReference type="SUPFAM" id="SSF55874">
    <property type="entry name" value="ATPase domain of HSP90 chaperone/DNA topoisomerase II/histidine kinase"/>
    <property type="match status" value="1"/>
</dbReference>
<feature type="non-terminal residue" evidence="12">
    <location>
        <position position="438"/>
    </location>
</feature>
<dbReference type="InterPro" id="IPR036097">
    <property type="entry name" value="HisK_dim/P_sf"/>
</dbReference>
<evidence type="ECO:0000259" key="10">
    <source>
        <dbReference type="PROSITE" id="PS50109"/>
    </source>
</evidence>
<evidence type="ECO:0000256" key="2">
    <source>
        <dbReference type="ARBA" id="ARBA00004370"/>
    </source>
</evidence>
<dbReference type="PANTHER" id="PTHR45436:SF5">
    <property type="entry name" value="SENSOR HISTIDINE KINASE TRCS"/>
    <property type="match status" value="1"/>
</dbReference>
<dbReference type="InterPro" id="IPR003661">
    <property type="entry name" value="HisK_dim/P_dom"/>
</dbReference>
<evidence type="ECO:0000313" key="12">
    <source>
        <dbReference type="EMBL" id="ETW97795.1"/>
    </source>
</evidence>
<dbReference type="PROSITE" id="PS50885">
    <property type="entry name" value="HAMP"/>
    <property type="match status" value="1"/>
</dbReference>
<comment type="catalytic activity">
    <reaction evidence="1">
        <text>ATP + protein L-histidine = ADP + protein N-phospho-L-histidine.</text>
        <dbReference type="EC" id="2.7.13.3"/>
    </reaction>
</comment>
<evidence type="ECO:0000256" key="1">
    <source>
        <dbReference type="ARBA" id="ARBA00000085"/>
    </source>
</evidence>
<dbReference type="InterPro" id="IPR013727">
    <property type="entry name" value="2CSK_N"/>
</dbReference>
<evidence type="ECO:0000256" key="7">
    <source>
        <dbReference type="ARBA" id="ARBA00023012"/>
    </source>
</evidence>
<gene>
    <name evidence="12" type="ORF">ETSY2_43920</name>
</gene>
<evidence type="ECO:0000256" key="5">
    <source>
        <dbReference type="ARBA" id="ARBA00022679"/>
    </source>
</evidence>
<dbReference type="InterPro" id="IPR003660">
    <property type="entry name" value="HAMP_dom"/>
</dbReference>
<keyword evidence="9" id="KW-1133">Transmembrane helix</keyword>
<feature type="domain" description="HAMP" evidence="11">
    <location>
        <begin position="225"/>
        <end position="278"/>
    </location>
</feature>
<dbReference type="Pfam" id="PF08521">
    <property type="entry name" value="2CSK_N"/>
    <property type="match status" value="1"/>
</dbReference>
<evidence type="ECO:0000256" key="6">
    <source>
        <dbReference type="ARBA" id="ARBA00022777"/>
    </source>
</evidence>
<keyword evidence="7" id="KW-0902">Two-component regulatory system</keyword>
<dbReference type="EC" id="2.7.13.3" evidence="3"/>
<organism evidence="12 13">
    <name type="scientific">Candidatus Entotheonella gemina</name>
    <dbReference type="NCBI Taxonomy" id="1429439"/>
    <lineage>
        <taxon>Bacteria</taxon>
        <taxon>Pseudomonadati</taxon>
        <taxon>Nitrospinota/Tectimicrobiota group</taxon>
        <taxon>Candidatus Tectimicrobiota</taxon>
        <taxon>Candidatus Entotheonellia</taxon>
        <taxon>Candidatus Entotheonellales</taxon>
        <taxon>Candidatus Entotheonellaceae</taxon>
        <taxon>Candidatus Entotheonella</taxon>
    </lineage>
</organism>
<dbReference type="EMBL" id="AZHX01002013">
    <property type="protein sequence ID" value="ETW97795.1"/>
    <property type="molecule type" value="Genomic_DNA"/>
</dbReference>
<evidence type="ECO:0000256" key="8">
    <source>
        <dbReference type="SAM" id="MobiDB-lite"/>
    </source>
</evidence>
<keyword evidence="9" id="KW-0472">Membrane</keyword>
<dbReference type="GO" id="GO:0000155">
    <property type="term" value="F:phosphorelay sensor kinase activity"/>
    <property type="evidence" value="ECO:0007669"/>
    <property type="project" value="InterPro"/>
</dbReference>
<keyword evidence="6" id="KW-0418">Kinase</keyword>
<name>W4LJD9_9BACT</name>
<dbReference type="Gene3D" id="3.30.565.10">
    <property type="entry name" value="Histidine kinase-like ATPase, C-terminal domain"/>
    <property type="match status" value="1"/>
</dbReference>
<evidence type="ECO:0000256" key="9">
    <source>
        <dbReference type="SAM" id="Phobius"/>
    </source>
</evidence>
<proteinExistence type="predicted"/>
<evidence type="ECO:0000256" key="4">
    <source>
        <dbReference type="ARBA" id="ARBA00022553"/>
    </source>
</evidence>
<feature type="transmembrane region" description="Helical" evidence="9">
    <location>
        <begin position="203"/>
        <end position="224"/>
    </location>
</feature>
<evidence type="ECO:0000259" key="11">
    <source>
        <dbReference type="PROSITE" id="PS50885"/>
    </source>
</evidence>
<dbReference type="HOGENOM" id="CLU_000445_89_37_7"/>
<reference evidence="12 13" key="1">
    <citation type="journal article" date="2014" name="Nature">
        <title>An environmental bacterial taxon with a large and distinct metabolic repertoire.</title>
        <authorList>
            <person name="Wilson M.C."/>
            <person name="Mori T."/>
            <person name="Ruckert C."/>
            <person name="Uria A.R."/>
            <person name="Helf M.J."/>
            <person name="Takada K."/>
            <person name="Gernert C."/>
            <person name="Steffens U.A."/>
            <person name="Heycke N."/>
            <person name="Schmitt S."/>
            <person name="Rinke C."/>
            <person name="Helfrich E.J."/>
            <person name="Brachmann A.O."/>
            <person name="Gurgui C."/>
            <person name="Wakimoto T."/>
            <person name="Kracht M."/>
            <person name="Crusemann M."/>
            <person name="Hentschel U."/>
            <person name="Abe I."/>
            <person name="Matsunaga S."/>
            <person name="Kalinowski J."/>
            <person name="Takeyama H."/>
            <person name="Piel J."/>
        </authorList>
    </citation>
    <scope>NUCLEOTIDE SEQUENCE [LARGE SCALE GENOMIC DNA]</scope>
    <source>
        <strain evidence="13">TSY2</strain>
    </source>
</reference>
<evidence type="ECO:0000256" key="3">
    <source>
        <dbReference type="ARBA" id="ARBA00012438"/>
    </source>
</evidence>
<comment type="subcellular location">
    <subcellularLocation>
        <location evidence="2">Membrane</location>
    </subcellularLocation>
</comment>
<keyword evidence="5" id="KW-0808">Transferase</keyword>
<comment type="caution">
    <text evidence="12">The sequence shown here is derived from an EMBL/GenBank/DDBJ whole genome shotgun (WGS) entry which is preliminary data.</text>
</comment>
<feature type="domain" description="Histidine kinase" evidence="10">
    <location>
        <begin position="286"/>
        <end position="407"/>
    </location>
</feature>
<dbReference type="InterPro" id="IPR005467">
    <property type="entry name" value="His_kinase_dom"/>
</dbReference>
<dbReference type="Gene3D" id="1.10.287.130">
    <property type="match status" value="1"/>
</dbReference>
<dbReference type="SMART" id="SM00388">
    <property type="entry name" value="HisKA"/>
    <property type="match status" value="1"/>
</dbReference>
<keyword evidence="9" id="KW-0812">Transmembrane</keyword>
<sequence length="438" mass="49055">MRLIRSRLTLMLVIGMGLLLVGAGALISSVLKSSLQQEFDQGLLGKASLLMALIEDEGDVIEFDYSDDLMPEFSRSDQPAYFQLWLHSGTRIEKSPSLGSHDLPRSPGLAPAPTFRNITLPNGRHGRLVQIAFIPQVEKPDDPDEKEDEEEDKGELEANAGKQREEDIEIVALDPRQFPNRAATLIVARDRTQLDGLIRALNLFLAGLTISLLIIMAVLVRLALRAGLRPLDDMRQQASRLDVDSLTTGIHLHTETAELTPVVNQINALLHRLDAAFRRERQFSSNVAHELRTPLAELRVLTEVGGRWPEDRDAVEQYFSDAHGICEQMERVVISLLTLTRCERGVQPVQMTPIRLRQIVETSWQHIKQTATEKSQRFECDIHPSRTITSDYDMLLMVLINLLSNAVFHSAPSSVIRCVATQHGGETYLTMGAFVDSY</sequence>
<dbReference type="PROSITE" id="PS50109">
    <property type="entry name" value="HIS_KIN"/>
    <property type="match status" value="1"/>
</dbReference>
<dbReference type="AlphaFoldDB" id="W4LJD9"/>
<feature type="region of interest" description="Disordered" evidence="8">
    <location>
        <begin position="137"/>
        <end position="161"/>
    </location>
</feature>
<dbReference type="InterPro" id="IPR050428">
    <property type="entry name" value="TCS_sensor_his_kinase"/>
</dbReference>
<evidence type="ECO:0000313" key="13">
    <source>
        <dbReference type="Proteomes" id="UP000019140"/>
    </source>
</evidence>
<dbReference type="Proteomes" id="UP000019140">
    <property type="component" value="Unassembled WGS sequence"/>
</dbReference>
<dbReference type="CDD" id="cd00082">
    <property type="entry name" value="HisKA"/>
    <property type="match status" value="1"/>
</dbReference>
<dbReference type="PANTHER" id="PTHR45436">
    <property type="entry name" value="SENSOR HISTIDINE KINASE YKOH"/>
    <property type="match status" value="1"/>
</dbReference>
<dbReference type="GO" id="GO:0005886">
    <property type="term" value="C:plasma membrane"/>
    <property type="evidence" value="ECO:0007669"/>
    <property type="project" value="TreeGrafter"/>
</dbReference>
<keyword evidence="13" id="KW-1185">Reference proteome</keyword>
<keyword evidence="4" id="KW-0597">Phosphoprotein</keyword>
<protein>
    <recommendedName>
        <fullName evidence="3">histidine kinase</fullName>
        <ecNumber evidence="3">2.7.13.3</ecNumber>
    </recommendedName>
</protein>
<dbReference type="Pfam" id="PF00512">
    <property type="entry name" value="HisKA"/>
    <property type="match status" value="1"/>
</dbReference>
<dbReference type="InterPro" id="IPR036890">
    <property type="entry name" value="HATPase_C_sf"/>
</dbReference>
<feature type="compositionally biased region" description="Acidic residues" evidence="8">
    <location>
        <begin position="141"/>
        <end position="154"/>
    </location>
</feature>